<keyword evidence="3 5" id="KW-1133">Transmembrane helix</keyword>
<name>A0A1C2IGL4_ACITH</name>
<evidence type="ECO:0000313" key="6">
    <source>
        <dbReference type="EMBL" id="OCX75124.1"/>
    </source>
</evidence>
<dbReference type="AlphaFoldDB" id="A0A1C2IGL4"/>
<evidence type="ECO:0000256" key="2">
    <source>
        <dbReference type="ARBA" id="ARBA00022692"/>
    </source>
</evidence>
<organism evidence="6 7">
    <name type="scientific">Acidithiobacillus thiooxidans</name>
    <name type="common">Thiobacillus thiooxidans</name>
    <dbReference type="NCBI Taxonomy" id="930"/>
    <lineage>
        <taxon>Bacteria</taxon>
        <taxon>Pseudomonadati</taxon>
        <taxon>Pseudomonadota</taxon>
        <taxon>Acidithiobacillia</taxon>
        <taxon>Acidithiobacillales</taxon>
        <taxon>Acidithiobacillaceae</taxon>
        <taxon>Acidithiobacillus</taxon>
    </lineage>
</organism>
<keyword evidence="4 5" id="KW-0472">Membrane</keyword>
<feature type="transmembrane region" description="Helical" evidence="5">
    <location>
        <begin position="229"/>
        <end position="246"/>
    </location>
</feature>
<feature type="transmembrane region" description="Helical" evidence="5">
    <location>
        <begin position="156"/>
        <end position="181"/>
    </location>
</feature>
<accession>A0A1C2IGL4</accession>
<evidence type="ECO:0000313" key="7">
    <source>
        <dbReference type="Proteomes" id="UP000095008"/>
    </source>
</evidence>
<sequence length="277" mass="28802">MSSMHFITLLPTVEYFAAGFLGGLIGSMVGLGGGFVIVPFLLLGMAFLPAKVAGTSIIVVFVTAIISASQYARHHLIDWKLGGVLAGFSVPGAIIGAMLAGDISTGLFMEIFAVDLLLVASYLFFRPNRSLRITFSKQYKGEVRVKESVDNPGGTVAYAINLPLAAMVFFPAGILAGLVGVGGGSIMVPGMLLILGMPAAMVAATSMMVMIFNAGVAGVVQAILGHVDWIAAALLSVGAIAGSRIGPHLSVRLRKEHLTRLMSVVLLVTALTVLFLA</sequence>
<comment type="subcellular location">
    <subcellularLocation>
        <location evidence="5">Cell membrane</location>
        <topology evidence="5">Multi-pass membrane protein</topology>
    </subcellularLocation>
    <subcellularLocation>
        <location evidence="1">Membrane</location>
        <topology evidence="1">Multi-pass membrane protein</topology>
    </subcellularLocation>
</comment>
<evidence type="ECO:0000256" key="5">
    <source>
        <dbReference type="RuleBase" id="RU363041"/>
    </source>
</evidence>
<dbReference type="InterPro" id="IPR051598">
    <property type="entry name" value="TSUP/Inactive_protease-like"/>
</dbReference>
<keyword evidence="7" id="KW-1185">Reference proteome</keyword>
<reference evidence="6" key="1">
    <citation type="journal article" date="2016" name="Int. J. Mol. Sci.">
        <title>Comparative genomics of the extreme acidophile Acidithiobacillus thiooxidans reveals intraspecific divergence and niche adaptation.</title>
        <authorList>
            <person name="Zhang X."/>
            <person name="Feng X."/>
            <person name="Tao J."/>
            <person name="Ma L."/>
            <person name="Xiao Y."/>
            <person name="Liang Y."/>
            <person name="Liu X."/>
            <person name="Yin H."/>
        </authorList>
    </citation>
    <scope>NUCLEOTIDE SEQUENCE [LARGE SCALE GENOMIC DNA]</scope>
    <source>
        <strain evidence="6">DXS-W</strain>
    </source>
</reference>
<dbReference type="PANTHER" id="PTHR43701">
    <property type="entry name" value="MEMBRANE TRANSPORTER PROTEIN MJ0441-RELATED"/>
    <property type="match status" value="1"/>
</dbReference>
<dbReference type="EMBL" id="LWRY01000021">
    <property type="protein sequence ID" value="OCX75124.1"/>
    <property type="molecule type" value="Genomic_DNA"/>
</dbReference>
<dbReference type="GO" id="GO:0005886">
    <property type="term" value="C:plasma membrane"/>
    <property type="evidence" value="ECO:0007669"/>
    <property type="project" value="UniProtKB-SubCell"/>
</dbReference>
<dbReference type="RefSeq" id="WP_065975051.1">
    <property type="nucleotide sequence ID" value="NZ_LWRY01000021.1"/>
</dbReference>
<evidence type="ECO:0000256" key="1">
    <source>
        <dbReference type="ARBA" id="ARBA00004141"/>
    </source>
</evidence>
<feature type="transmembrane region" description="Helical" evidence="5">
    <location>
        <begin position="50"/>
        <end position="69"/>
    </location>
</feature>
<feature type="transmembrane region" description="Helical" evidence="5">
    <location>
        <begin position="20"/>
        <end position="43"/>
    </location>
</feature>
<dbReference type="Pfam" id="PF01925">
    <property type="entry name" value="TauE"/>
    <property type="match status" value="1"/>
</dbReference>
<dbReference type="InterPro" id="IPR002781">
    <property type="entry name" value="TM_pro_TauE-like"/>
</dbReference>
<feature type="transmembrane region" description="Helical" evidence="5">
    <location>
        <begin position="258"/>
        <end position="276"/>
    </location>
</feature>
<gene>
    <name evidence="6" type="ORF">A6M23_03460</name>
</gene>
<protein>
    <recommendedName>
        <fullName evidence="5">Probable membrane transporter protein</fullName>
    </recommendedName>
</protein>
<dbReference type="PANTHER" id="PTHR43701:SF2">
    <property type="entry name" value="MEMBRANE TRANSPORTER PROTEIN YJNA-RELATED"/>
    <property type="match status" value="1"/>
</dbReference>
<evidence type="ECO:0000256" key="4">
    <source>
        <dbReference type="ARBA" id="ARBA00023136"/>
    </source>
</evidence>
<dbReference type="Proteomes" id="UP000095008">
    <property type="component" value="Unassembled WGS sequence"/>
</dbReference>
<feature type="transmembrane region" description="Helical" evidence="5">
    <location>
        <begin position="107"/>
        <end position="125"/>
    </location>
</feature>
<keyword evidence="2 5" id="KW-0812">Transmembrane</keyword>
<evidence type="ECO:0000256" key="3">
    <source>
        <dbReference type="ARBA" id="ARBA00022989"/>
    </source>
</evidence>
<comment type="similarity">
    <text evidence="5">Belongs to the 4-toluene sulfonate uptake permease (TSUP) (TC 2.A.102) family.</text>
</comment>
<dbReference type="OrthoDB" id="3700425at2"/>
<feature type="transmembrane region" description="Helical" evidence="5">
    <location>
        <begin position="81"/>
        <end position="100"/>
    </location>
</feature>
<keyword evidence="5" id="KW-1003">Cell membrane</keyword>
<comment type="caution">
    <text evidence="6">The sequence shown here is derived from an EMBL/GenBank/DDBJ whole genome shotgun (WGS) entry which is preliminary data.</text>
</comment>
<feature type="transmembrane region" description="Helical" evidence="5">
    <location>
        <begin position="193"/>
        <end position="223"/>
    </location>
</feature>
<proteinExistence type="inferred from homology"/>